<reference evidence="1 4" key="1">
    <citation type="submission" date="2015-01" db="EMBL/GenBank/DDBJ databases">
        <title>Genome Sequence of Pseudomonas antarctica CMS 35.</title>
        <authorList>
            <person name="Voget S."/>
            <person name="Chow J."/>
            <person name="Daniel R."/>
            <person name="Streit W."/>
        </authorList>
    </citation>
    <scope>NUCLEOTIDE SEQUENCE [LARGE SCALE GENOMIC DNA]</scope>
    <source>
        <strain evidence="1 4">CMS 35</strain>
    </source>
</reference>
<evidence type="ECO:0000313" key="2">
    <source>
        <dbReference type="EMBL" id="SDM98952.1"/>
    </source>
</evidence>
<gene>
    <name evidence="1" type="ORF">PSAN_25490</name>
    <name evidence="2" type="ORF">SAMN04490179_1945</name>
</gene>
<protein>
    <recommendedName>
        <fullName evidence="5">Lipoprotein</fullName>
    </recommendedName>
</protein>
<dbReference type="SUPFAM" id="SSF50969">
    <property type="entry name" value="YVTN repeat-like/Quinoprotein amine dehydrogenase"/>
    <property type="match status" value="1"/>
</dbReference>
<dbReference type="PIRSF" id="PIRSF028101">
    <property type="entry name" value="UCP028101"/>
    <property type="match status" value="1"/>
</dbReference>
<dbReference type="Proteomes" id="UP000182470">
    <property type="component" value="Chromosome I"/>
</dbReference>
<accession>A0A1G9XQ59</accession>
<reference evidence="2 3" key="2">
    <citation type="submission" date="2016-10" db="EMBL/GenBank/DDBJ databases">
        <authorList>
            <person name="de Groot N.N."/>
        </authorList>
    </citation>
    <scope>NUCLEOTIDE SEQUENCE [LARGE SCALE GENOMIC DNA]</scope>
    <source>
        <strain evidence="2 3">BS2772</strain>
    </source>
</reference>
<dbReference type="EMBL" id="JXDI01000001">
    <property type="protein sequence ID" value="KAF2410123.1"/>
    <property type="molecule type" value="Genomic_DNA"/>
</dbReference>
<sequence length="367" mass="39960">MMLRRQALAVGSVLLSALTLGGWTLFKQKGSNSPLLLSARDDANGKHYAVGYRLDGKQVFATQVGQRCHDIINHPTVPIALFVARRPGTESYLINLRDGALLQTITSNANRHFYGHAVIHKSGDWLYATENDTSDPGRGVLGVYKFEGERLVHSGEISTHGIGPHQVSWMPDGETLVVANGGIRTEAESRVEMNLNAMAPSLVLMHRDGSLISKETLGQQMNSVRHMGIASDGTILTGQQFMGPSQERSELLAIKRPGQPFVAFAVADEQLQAMGHYTASVAVHSELRLVALTAPRGNRFFIWDMDSGELRLDGPLPDCAGVGAVADGFVVTSGQGRCRFYDCRQTPLVAKPLELPSGFWDNHLHLV</sequence>
<dbReference type="Pfam" id="PF07433">
    <property type="entry name" value="DUF1513"/>
    <property type="match status" value="1"/>
</dbReference>
<evidence type="ECO:0000313" key="3">
    <source>
        <dbReference type="Proteomes" id="UP000182470"/>
    </source>
</evidence>
<dbReference type="InterPro" id="IPR008311">
    <property type="entry name" value="UCP028101"/>
</dbReference>
<evidence type="ECO:0000313" key="4">
    <source>
        <dbReference type="Proteomes" id="UP000748067"/>
    </source>
</evidence>
<organism evidence="2 3">
    <name type="scientific">Pseudomonas antarctica</name>
    <dbReference type="NCBI Taxonomy" id="219572"/>
    <lineage>
        <taxon>Bacteria</taxon>
        <taxon>Pseudomonadati</taxon>
        <taxon>Pseudomonadota</taxon>
        <taxon>Gammaproteobacteria</taxon>
        <taxon>Pseudomonadales</taxon>
        <taxon>Pseudomonadaceae</taxon>
        <taxon>Pseudomonas</taxon>
    </lineage>
</organism>
<evidence type="ECO:0008006" key="5">
    <source>
        <dbReference type="Google" id="ProtNLM"/>
    </source>
</evidence>
<dbReference type="EMBL" id="LT629704">
    <property type="protein sequence ID" value="SDM98952.1"/>
    <property type="molecule type" value="Genomic_DNA"/>
</dbReference>
<dbReference type="InterPro" id="IPR011044">
    <property type="entry name" value="Quino_amine_DH_bsu"/>
</dbReference>
<keyword evidence="4" id="KW-1185">Reference proteome</keyword>
<evidence type="ECO:0000313" key="1">
    <source>
        <dbReference type="EMBL" id="KAF2410123.1"/>
    </source>
</evidence>
<name>A0A1G9XQ59_9PSED</name>
<dbReference type="Gene3D" id="2.130.10.10">
    <property type="entry name" value="YVTN repeat-like/Quinoprotein amine dehydrogenase"/>
    <property type="match status" value="1"/>
</dbReference>
<dbReference type="AlphaFoldDB" id="A0A1G9XQ59"/>
<proteinExistence type="predicted"/>
<dbReference type="Proteomes" id="UP000748067">
    <property type="component" value="Unassembled WGS sequence"/>
</dbReference>
<dbReference type="InterPro" id="IPR015943">
    <property type="entry name" value="WD40/YVTN_repeat-like_dom_sf"/>
</dbReference>